<sequence>MSNVLDLFDQTVFLGERATGATNLLQCVWIYQRAIDIDGLRRFHRHLAQGRLSRRIEPSPLPFGRHRWVAPKGQSDLEIVAAPRSREDLDAWLGEQADTPLDAENGPGWHLAVLPFTDGGAAVSLVISHCLTDGVGLCEALADAAAGRRDPITWPAAGSRGWWRAVREDAHQTVRDVPGIGRAVVAAARRARRPSAGAAAPLAEPPVLSGSADERVTLPTATIFVDADEWDARAESLGGTGNTLLAGLAAQLALRVGRIAADGSVAVTMPVNERAAADTRANAIINVDFAVDPAPATTDLGEIRATIKQALIRSHDETNARWELLHLAPLLPQWLVRRCVGVSANGAASVISSNLGAVDPASRRPDGTAADHFVMKPLAPGVTRGVMHRLGGLLVLLSGRTNGRVFVSVLAYQPGGSNSNSALAQTLSSTLSDFALTATLGWPDPVPVAGLTA</sequence>
<evidence type="ECO:0000259" key="1">
    <source>
        <dbReference type="Pfam" id="PF03007"/>
    </source>
</evidence>
<dbReference type="Gene3D" id="3.30.559.10">
    <property type="entry name" value="Chloramphenicol acetyltransferase-like domain"/>
    <property type="match status" value="1"/>
</dbReference>
<dbReference type="RefSeq" id="WP_007771187.1">
    <property type="nucleotide sequence ID" value="NZ_AFVW02000002.1"/>
</dbReference>
<dbReference type="GO" id="GO:0045017">
    <property type="term" value="P:glycerolipid biosynthetic process"/>
    <property type="evidence" value="ECO:0007669"/>
    <property type="project" value="InterPro"/>
</dbReference>
<organism evidence="2 3">
    <name type="scientific">Mycobacterium colombiense CECT 3035</name>
    <dbReference type="NCBI Taxonomy" id="1041522"/>
    <lineage>
        <taxon>Bacteria</taxon>
        <taxon>Bacillati</taxon>
        <taxon>Actinomycetota</taxon>
        <taxon>Actinomycetes</taxon>
        <taxon>Mycobacteriales</taxon>
        <taxon>Mycobacteriaceae</taxon>
        <taxon>Mycobacterium</taxon>
        <taxon>Mycobacterium avium complex (MAC)</taxon>
    </lineage>
</organism>
<dbReference type="InterPro" id="IPR004255">
    <property type="entry name" value="O-acyltransferase_WSD1_N"/>
</dbReference>
<protein>
    <recommendedName>
        <fullName evidence="1">O-acyltransferase WSD1-like N-terminal domain-containing protein</fullName>
    </recommendedName>
</protein>
<comment type="caution">
    <text evidence="2">The sequence shown here is derived from an EMBL/GenBank/DDBJ whole genome shotgun (WGS) entry which is preliminary data.</text>
</comment>
<dbReference type="AlphaFoldDB" id="J4TKG7"/>
<evidence type="ECO:0000313" key="2">
    <source>
        <dbReference type="EMBL" id="EJO90278.1"/>
    </source>
</evidence>
<gene>
    <name evidence="2" type="ORF">MCOL_V208815</name>
</gene>
<dbReference type="STRING" id="1041522.GCA_002105755_01304"/>
<proteinExistence type="predicted"/>
<feature type="domain" description="O-acyltransferase WSD1-like N-terminal" evidence="1">
    <location>
        <begin position="50"/>
        <end position="200"/>
    </location>
</feature>
<dbReference type="Pfam" id="PF03007">
    <property type="entry name" value="WS_DGAT_cat"/>
    <property type="match status" value="1"/>
</dbReference>
<dbReference type="Proteomes" id="UP000006455">
    <property type="component" value="Unassembled WGS sequence"/>
</dbReference>
<name>J4TKG7_9MYCO</name>
<reference evidence="2 3" key="1">
    <citation type="journal article" date="2011" name="J. Bacteriol.">
        <title>Genome sequence of the Mycobacterium colombiense type strain, CECT 3035.</title>
        <authorList>
            <person name="Gonzalez-Perez M."/>
            <person name="Murcia M.I."/>
            <person name="Landsman D."/>
            <person name="Jordan I.K."/>
            <person name="Marino-Ramirez L."/>
        </authorList>
    </citation>
    <scope>NUCLEOTIDE SEQUENCE [LARGE SCALE GENOMIC DNA]</scope>
    <source>
        <strain evidence="2 3">CECT 3035</strain>
    </source>
</reference>
<dbReference type="GeneID" id="31527147"/>
<accession>J4TKG7</accession>
<evidence type="ECO:0000313" key="3">
    <source>
        <dbReference type="Proteomes" id="UP000006455"/>
    </source>
</evidence>
<dbReference type="GO" id="GO:0004144">
    <property type="term" value="F:diacylglycerol O-acyltransferase activity"/>
    <property type="evidence" value="ECO:0007669"/>
    <property type="project" value="InterPro"/>
</dbReference>
<dbReference type="SUPFAM" id="SSF52777">
    <property type="entry name" value="CoA-dependent acyltransferases"/>
    <property type="match status" value="1"/>
</dbReference>
<dbReference type="InterPro" id="IPR023213">
    <property type="entry name" value="CAT-like_dom_sf"/>
</dbReference>
<dbReference type="EMBL" id="AFVW02000002">
    <property type="protein sequence ID" value="EJO90278.1"/>
    <property type="molecule type" value="Genomic_DNA"/>
</dbReference>
<dbReference type="eggNOG" id="COG1020">
    <property type="taxonomic scope" value="Bacteria"/>
</dbReference>
<dbReference type="OrthoDB" id="8183309at2"/>